<dbReference type="GO" id="GO:0003677">
    <property type="term" value="F:DNA binding"/>
    <property type="evidence" value="ECO:0007669"/>
    <property type="project" value="UniProtKB-KW"/>
</dbReference>
<name>A0A5C5XC95_9PLAN</name>
<proteinExistence type="predicted"/>
<dbReference type="PANTHER" id="PTHR43214:SF41">
    <property type="entry name" value="NITRATE_NITRITE RESPONSE REGULATOR PROTEIN NARP"/>
    <property type="match status" value="1"/>
</dbReference>
<reference evidence="5 6" key="1">
    <citation type="submission" date="2019-02" db="EMBL/GenBank/DDBJ databases">
        <title>Deep-cultivation of Planctomycetes and their phenomic and genomic characterization uncovers novel biology.</title>
        <authorList>
            <person name="Wiegand S."/>
            <person name="Jogler M."/>
            <person name="Boedeker C."/>
            <person name="Pinto D."/>
            <person name="Vollmers J."/>
            <person name="Rivas-Marin E."/>
            <person name="Kohn T."/>
            <person name="Peeters S.H."/>
            <person name="Heuer A."/>
            <person name="Rast P."/>
            <person name="Oberbeckmann S."/>
            <person name="Bunk B."/>
            <person name="Jeske O."/>
            <person name="Meyerdierks A."/>
            <person name="Storesund J.E."/>
            <person name="Kallscheuer N."/>
            <person name="Luecker S."/>
            <person name="Lage O.M."/>
            <person name="Pohl T."/>
            <person name="Merkel B.J."/>
            <person name="Hornburger P."/>
            <person name="Mueller R.-W."/>
            <person name="Bruemmer F."/>
            <person name="Labrenz M."/>
            <person name="Spormann A.M."/>
            <person name="Op Den Camp H."/>
            <person name="Overmann J."/>
            <person name="Amann R."/>
            <person name="Jetten M.S.M."/>
            <person name="Mascher T."/>
            <person name="Medema M.H."/>
            <person name="Devos D.P."/>
            <person name="Kaster A.-K."/>
            <person name="Ovreas L."/>
            <person name="Rohde M."/>
            <person name="Galperin M.Y."/>
            <person name="Jogler C."/>
        </authorList>
    </citation>
    <scope>NUCLEOTIDE SEQUENCE [LARGE SCALE GENOMIC DNA]</scope>
    <source>
        <strain evidence="5 6">Pan54</strain>
    </source>
</reference>
<evidence type="ECO:0000313" key="6">
    <source>
        <dbReference type="Proteomes" id="UP000316095"/>
    </source>
</evidence>
<dbReference type="PROSITE" id="PS00622">
    <property type="entry name" value="HTH_LUXR_1"/>
    <property type="match status" value="1"/>
</dbReference>
<evidence type="ECO:0000256" key="3">
    <source>
        <dbReference type="ARBA" id="ARBA00023163"/>
    </source>
</evidence>
<dbReference type="Proteomes" id="UP000316095">
    <property type="component" value="Unassembled WGS sequence"/>
</dbReference>
<evidence type="ECO:0000259" key="4">
    <source>
        <dbReference type="PROSITE" id="PS50043"/>
    </source>
</evidence>
<comment type="caution">
    <text evidence="5">The sequence shown here is derived from an EMBL/GenBank/DDBJ whole genome shotgun (WGS) entry which is preliminary data.</text>
</comment>
<keyword evidence="1" id="KW-0805">Transcription regulation</keyword>
<accession>A0A5C5XC95</accession>
<dbReference type="InterPro" id="IPR039420">
    <property type="entry name" value="WalR-like"/>
</dbReference>
<dbReference type="CDD" id="cd06170">
    <property type="entry name" value="LuxR_C_like"/>
    <property type="match status" value="1"/>
</dbReference>
<keyword evidence="2" id="KW-0238">DNA-binding</keyword>
<dbReference type="SMART" id="SM00421">
    <property type="entry name" value="HTH_LUXR"/>
    <property type="match status" value="1"/>
</dbReference>
<dbReference type="EMBL" id="SJPG01000001">
    <property type="protein sequence ID" value="TWT60384.1"/>
    <property type="molecule type" value="Genomic_DNA"/>
</dbReference>
<gene>
    <name evidence="5" type="primary">uvrY_2</name>
    <name evidence="5" type="ORF">Pan54_10980</name>
</gene>
<keyword evidence="6" id="KW-1185">Reference proteome</keyword>
<evidence type="ECO:0000313" key="5">
    <source>
        <dbReference type="EMBL" id="TWT60384.1"/>
    </source>
</evidence>
<dbReference type="Pfam" id="PF00196">
    <property type="entry name" value="GerE"/>
    <property type="match status" value="1"/>
</dbReference>
<evidence type="ECO:0000256" key="2">
    <source>
        <dbReference type="ARBA" id="ARBA00023125"/>
    </source>
</evidence>
<organism evidence="5 6">
    <name type="scientific">Rubinisphaera italica</name>
    <dbReference type="NCBI Taxonomy" id="2527969"/>
    <lineage>
        <taxon>Bacteria</taxon>
        <taxon>Pseudomonadati</taxon>
        <taxon>Planctomycetota</taxon>
        <taxon>Planctomycetia</taxon>
        <taxon>Planctomycetales</taxon>
        <taxon>Planctomycetaceae</taxon>
        <taxon>Rubinisphaera</taxon>
    </lineage>
</organism>
<feature type="domain" description="HTH luxR-type" evidence="4">
    <location>
        <begin position="155"/>
        <end position="220"/>
    </location>
</feature>
<dbReference type="PANTHER" id="PTHR43214">
    <property type="entry name" value="TWO-COMPONENT RESPONSE REGULATOR"/>
    <property type="match status" value="1"/>
</dbReference>
<dbReference type="InterPro" id="IPR000792">
    <property type="entry name" value="Tscrpt_reg_LuxR_C"/>
</dbReference>
<dbReference type="AlphaFoldDB" id="A0A5C5XC95"/>
<dbReference type="InterPro" id="IPR016032">
    <property type="entry name" value="Sig_transdc_resp-reg_C-effctor"/>
</dbReference>
<keyword evidence="3" id="KW-0804">Transcription</keyword>
<dbReference type="SUPFAM" id="SSF46894">
    <property type="entry name" value="C-terminal effector domain of the bipartite response regulators"/>
    <property type="match status" value="1"/>
</dbReference>
<dbReference type="RefSeq" id="WP_146502517.1">
    <property type="nucleotide sequence ID" value="NZ_SJPG01000001.1"/>
</dbReference>
<dbReference type="PROSITE" id="PS50043">
    <property type="entry name" value="HTH_LUXR_2"/>
    <property type="match status" value="1"/>
</dbReference>
<sequence length="224" mass="25811">MRIDQQAQTETQAPNSLIIFTETEFHGEAIRSLLTSWQIFGNVIHVRQPADLHSQLRQTSEPIILLTAKIHGWLTHDFIVQIREWDASSRIIILIQHNLKFSLNSLREVKPDGIINLNDSLVEIFNGFRDVIDGQSYCSKSIDQRTLQLNQKSSKEKDRNGLTPRQREVLCKLAEGHTVKEIAEMMKLSAKSVDSHKYRIMKKLNLSDRVRLARFAIREGMIDP</sequence>
<dbReference type="GO" id="GO:0006355">
    <property type="term" value="P:regulation of DNA-templated transcription"/>
    <property type="evidence" value="ECO:0007669"/>
    <property type="project" value="InterPro"/>
</dbReference>
<dbReference type="PRINTS" id="PR00038">
    <property type="entry name" value="HTHLUXR"/>
</dbReference>
<dbReference type="OrthoDB" id="275810at2"/>
<protein>
    <submittedName>
        <fullName evidence="5">Response regulator UvrY</fullName>
    </submittedName>
</protein>
<evidence type="ECO:0000256" key="1">
    <source>
        <dbReference type="ARBA" id="ARBA00023015"/>
    </source>
</evidence>
<dbReference type="Gene3D" id="3.40.50.2300">
    <property type="match status" value="1"/>
</dbReference>